<proteinExistence type="predicted"/>
<dbReference type="EMBL" id="UYRT01016430">
    <property type="protein sequence ID" value="VDK55988.1"/>
    <property type="molecule type" value="Genomic_DNA"/>
</dbReference>
<evidence type="ECO:0000313" key="1">
    <source>
        <dbReference type="EMBL" id="VDK55988.1"/>
    </source>
</evidence>
<keyword evidence="2" id="KW-1185">Reference proteome</keyword>
<gene>
    <name evidence="1" type="ORF">GPUH_LOCUS6756</name>
</gene>
<reference evidence="1 2" key="2">
    <citation type="submission" date="2018-11" db="EMBL/GenBank/DDBJ databases">
        <authorList>
            <consortium name="Pathogen Informatics"/>
        </authorList>
    </citation>
    <scope>NUCLEOTIDE SEQUENCE [LARGE SCALE GENOMIC DNA]</scope>
</reference>
<sequence length="72" mass="8335">MPPEVDATGSWFYEPWVLKFDALDALGLSNRSVIDSLGLFSWYTPASWYRIALEFVHNYFDLPWVTSIICSK</sequence>
<dbReference type="WBParaSite" id="GPUH_0000676701-mRNA-1">
    <property type="protein sequence ID" value="GPUH_0000676701-mRNA-1"/>
    <property type="gene ID" value="GPUH_0000676701"/>
</dbReference>
<organism evidence="3">
    <name type="scientific">Gongylonema pulchrum</name>
    <dbReference type="NCBI Taxonomy" id="637853"/>
    <lineage>
        <taxon>Eukaryota</taxon>
        <taxon>Metazoa</taxon>
        <taxon>Ecdysozoa</taxon>
        <taxon>Nematoda</taxon>
        <taxon>Chromadorea</taxon>
        <taxon>Rhabditida</taxon>
        <taxon>Spirurina</taxon>
        <taxon>Spiruromorpha</taxon>
        <taxon>Spiruroidea</taxon>
        <taxon>Gongylonematidae</taxon>
        <taxon>Gongylonema</taxon>
    </lineage>
</organism>
<dbReference type="Proteomes" id="UP000271098">
    <property type="component" value="Unassembled WGS sequence"/>
</dbReference>
<accession>A0A183DDG7</accession>
<reference evidence="3" key="1">
    <citation type="submission" date="2016-06" db="UniProtKB">
        <authorList>
            <consortium name="WormBaseParasite"/>
        </authorList>
    </citation>
    <scope>IDENTIFICATION</scope>
</reference>
<name>A0A183DDG7_9BILA</name>
<protein>
    <submittedName>
        <fullName evidence="3">Transmembrane protein</fullName>
    </submittedName>
</protein>
<dbReference type="AlphaFoldDB" id="A0A183DDG7"/>
<evidence type="ECO:0000313" key="2">
    <source>
        <dbReference type="Proteomes" id="UP000271098"/>
    </source>
</evidence>
<dbReference type="OrthoDB" id="2148490at2759"/>
<evidence type="ECO:0000313" key="3">
    <source>
        <dbReference type="WBParaSite" id="GPUH_0000676701-mRNA-1"/>
    </source>
</evidence>